<protein>
    <recommendedName>
        <fullName evidence="3">DUF4143 domain-containing protein</fullName>
    </recommendedName>
</protein>
<organism evidence="1 2">
    <name type="scientific">Ancylomarina euxinus</name>
    <dbReference type="NCBI Taxonomy" id="2283627"/>
    <lineage>
        <taxon>Bacteria</taxon>
        <taxon>Pseudomonadati</taxon>
        <taxon>Bacteroidota</taxon>
        <taxon>Bacteroidia</taxon>
        <taxon>Marinilabiliales</taxon>
        <taxon>Marinifilaceae</taxon>
        <taxon>Ancylomarina</taxon>
    </lineage>
</organism>
<dbReference type="Proteomes" id="UP000285794">
    <property type="component" value="Unassembled WGS sequence"/>
</dbReference>
<proteinExistence type="predicted"/>
<keyword evidence="2" id="KW-1185">Reference proteome</keyword>
<dbReference type="AlphaFoldDB" id="A0A425Y0P0"/>
<dbReference type="RefSeq" id="WP_125030789.1">
    <property type="nucleotide sequence ID" value="NZ_JAPXVP010000008.1"/>
</dbReference>
<accession>A0A425Y0P0</accession>
<gene>
    <name evidence="1" type="ORF">DWB61_10160</name>
</gene>
<comment type="caution">
    <text evidence="1">The sequence shown here is derived from an EMBL/GenBank/DDBJ whole genome shotgun (WGS) entry which is preliminary data.</text>
</comment>
<name>A0A425Y0P0_9BACT</name>
<sequence length="127" mass="14525">MWTIDNGSNLPISEVSAQRIIDNLISPLAEMKGINISRERVSANGSLDFFFHYTKNGKSFKVCVELKNAHHAKVDQGNCKQLTEYIKDSGNKEGIYLELWYKGEDFPKPVKYASIDELQQILDPRFK</sequence>
<reference evidence="1 2" key="1">
    <citation type="submission" date="2018-07" db="EMBL/GenBank/DDBJ databases">
        <title>Draft genome sequence of Ancylomarina sp. M1P.</title>
        <authorList>
            <person name="Yadav S."/>
            <person name="Villanueva L."/>
            <person name="Damste J.S.S."/>
        </authorList>
    </citation>
    <scope>NUCLEOTIDE SEQUENCE [LARGE SCALE GENOMIC DNA]</scope>
    <source>
        <strain evidence="1 2">M1P</strain>
    </source>
</reference>
<evidence type="ECO:0008006" key="3">
    <source>
        <dbReference type="Google" id="ProtNLM"/>
    </source>
</evidence>
<evidence type="ECO:0000313" key="1">
    <source>
        <dbReference type="EMBL" id="RRG21097.1"/>
    </source>
</evidence>
<dbReference type="EMBL" id="QQWG01000009">
    <property type="protein sequence ID" value="RRG21097.1"/>
    <property type="molecule type" value="Genomic_DNA"/>
</dbReference>
<evidence type="ECO:0000313" key="2">
    <source>
        <dbReference type="Proteomes" id="UP000285794"/>
    </source>
</evidence>
<dbReference type="OrthoDB" id="1148122at2"/>